<dbReference type="PANTHER" id="PTHR40257:SF1">
    <property type="entry name" value="DUF1330 DOMAIN-CONTAINING PROTEIN"/>
    <property type="match status" value="1"/>
</dbReference>
<dbReference type="AlphaFoldDB" id="A0AAE8N366"/>
<dbReference type="EMBL" id="ONZQ02000010">
    <property type="protein sequence ID" value="SPO04629.1"/>
    <property type="molecule type" value="Genomic_DNA"/>
</dbReference>
<protein>
    <recommendedName>
        <fullName evidence="3">DUF1330 domain-containing protein</fullName>
    </recommendedName>
</protein>
<comment type="caution">
    <text evidence="1">The sequence shown here is derived from an EMBL/GenBank/DDBJ whole genome shotgun (WGS) entry which is preliminary data.</text>
</comment>
<gene>
    <name evidence="1" type="ORF">DNG_07314</name>
</gene>
<name>A0AAE8N366_9PEZI</name>
<evidence type="ECO:0008006" key="3">
    <source>
        <dbReference type="Google" id="ProtNLM"/>
    </source>
</evidence>
<keyword evidence="2" id="KW-1185">Reference proteome</keyword>
<evidence type="ECO:0000313" key="2">
    <source>
        <dbReference type="Proteomes" id="UP001187682"/>
    </source>
</evidence>
<dbReference type="Gene3D" id="3.30.70.100">
    <property type="match status" value="1"/>
</dbReference>
<organism evidence="1 2">
    <name type="scientific">Cephalotrichum gorgonifer</name>
    <dbReference type="NCBI Taxonomy" id="2041049"/>
    <lineage>
        <taxon>Eukaryota</taxon>
        <taxon>Fungi</taxon>
        <taxon>Dikarya</taxon>
        <taxon>Ascomycota</taxon>
        <taxon>Pezizomycotina</taxon>
        <taxon>Sordariomycetes</taxon>
        <taxon>Hypocreomycetidae</taxon>
        <taxon>Microascales</taxon>
        <taxon>Microascaceae</taxon>
        <taxon>Cephalotrichum</taxon>
    </lineage>
</organism>
<evidence type="ECO:0000313" key="1">
    <source>
        <dbReference type="EMBL" id="SPO04629.1"/>
    </source>
</evidence>
<dbReference type="PANTHER" id="PTHR40257">
    <property type="match status" value="1"/>
</dbReference>
<sequence>MVLCTLHMVALKQGATVPDFLTNLRKHNVEPIVKARVLRWMILPTTRSAGHLLGRNKRWDLLIGLGPDDTIPEDVAAGSIDAIWTVSFGVSSKVLSGYNDLNSKLSSSPVAPIPLPQTGRESSQNLEASSELISWISDLPEHTQRHPISMLNLLSFNPGKKPQYQAYGREFSQRVGSAFGGHVKIAARVAEGEGRAREEGWDEIAFVHYPTLSHFAGMSASKEYQDVNREYRLGALKDTFILCVVEVDDSGDDIASGPRGKL</sequence>
<reference evidence="1" key="1">
    <citation type="submission" date="2018-03" db="EMBL/GenBank/DDBJ databases">
        <authorList>
            <person name="Guldener U."/>
        </authorList>
    </citation>
    <scope>NUCLEOTIDE SEQUENCE</scope>
</reference>
<dbReference type="Proteomes" id="UP001187682">
    <property type="component" value="Unassembled WGS sequence"/>
</dbReference>
<accession>A0AAE8N366</accession>
<proteinExistence type="predicted"/>